<name>A0A1M6NP55_9CLOT</name>
<dbReference type="RefSeq" id="WP_072989374.1">
    <property type="nucleotide sequence ID" value="NZ_FQZB01000012.1"/>
</dbReference>
<sequence length="107" mass="12872">MGRDKYKVWIEAEEWVEGEWNVHNDNTDVIVEFDIWDRWVASFFTYSNINKLIENNQNTGECLCGKYFWAANMLLVDEVSRKRIQEVIEHLINKNEFEGVFKKFCDE</sequence>
<gene>
    <name evidence="1" type="ORF">SAMN02745163_02968</name>
</gene>
<evidence type="ECO:0000313" key="2">
    <source>
        <dbReference type="Proteomes" id="UP000184310"/>
    </source>
</evidence>
<protein>
    <submittedName>
        <fullName evidence="1">Uncharacterized protein</fullName>
    </submittedName>
</protein>
<dbReference type="Proteomes" id="UP000184310">
    <property type="component" value="Unassembled WGS sequence"/>
</dbReference>
<accession>A0A1M6NP55</accession>
<dbReference type="OrthoDB" id="7068820at2"/>
<keyword evidence="2" id="KW-1185">Reference proteome</keyword>
<dbReference type="EMBL" id="FQZB01000012">
    <property type="protein sequence ID" value="SHJ97527.1"/>
    <property type="molecule type" value="Genomic_DNA"/>
</dbReference>
<reference evidence="1 2" key="1">
    <citation type="submission" date="2016-11" db="EMBL/GenBank/DDBJ databases">
        <authorList>
            <person name="Jaros S."/>
            <person name="Januszkiewicz K."/>
            <person name="Wedrychowicz H."/>
        </authorList>
    </citation>
    <scope>NUCLEOTIDE SEQUENCE [LARGE SCALE GENOMIC DNA]</scope>
    <source>
        <strain evidence="1 2">DSM 21758</strain>
    </source>
</reference>
<proteinExistence type="predicted"/>
<evidence type="ECO:0000313" key="1">
    <source>
        <dbReference type="EMBL" id="SHJ97527.1"/>
    </source>
</evidence>
<dbReference type="AlphaFoldDB" id="A0A1M6NP55"/>
<organism evidence="1 2">
    <name type="scientific">Clostridium cavendishii DSM 21758</name>
    <dbReference type="NCBI Taxonomy" id="1121302"/>
    <lineage>
        <taxon>Bacteria</taxon>
        <taxon>Bacillati</taxon>
        <taxon>Bacillota</taxon>
        <taxon>Clostridia</taxon>
        <taxon>Eubacteriales</taxon>
        <taxon>Clostridiaceae</taxon>
        <taxon>Clostridium</taxon>
    </lineage>
</organism>